<dbReference type="Pfam" id="PF12864">
    <property type="entry name" value="DUF3822"/>
    <property type="match status" value="1"/>
</dbReference>
<dbReference type="InterPro" id="IPR024213">
    <property type="entry name" value="DUF3822"/>
</dbReference>
<evidence type="ECO:0008006" key="3">
    <source>
        <dbReference type="Google" id="ProtNLM"/>
    </source>
</evidence>
<evidence type="ECO:0000313" key="1">
    <source>
        <dbReference type="EMBL" id="SHE84168.1"/>
    </source>
</evidence>
<dbReference type="Gene3D" id="3.30.420.260">
    <property type="match status" value="1"/>
</dbReference>
<gene>
    <name evidence="1" type="ORF">SAMN05444362_102304</name>
</gene>
<dbReference type="RefSeq" id="WP_062176205.1">
    <property type="nucleotide sequence ID" value="NZ_BBXL01000002.1"/>
</dbReference>
<sequence>MFLPDNIDLSHPEKYLLSIRINPEGWSFSIREPEIGGDYCYREASFSKDSDIQSNIERMIFDFNFLSQTFKQTDVIFVSREYEVIPQYLFEKKKKKELYNLSHCKKADKILLGKERIQHNIVLYSVEASIYQFLMRSLYNPQLWHHADILLGYADKKNWIGDKGAKMYLNCHDRFVDILCFDQYSNLKHMVSYNGEPAQNVFYYILNLWDKCEFDQNKDFLYMMESQSKLGEELLILLRDYIRRVEMIGLPSEVEFLGEDARKTPLDLLILSTK</sequence>
<evidence type="ECO:0000313" key="2">
    <source>
        <dbReference type="Proteomes" id="UP000184480"/>
    </source>
</evidence>
<dbReference type="EMBL" id="FQUC01000002">
    <property type="protein sequence ID" value="SHE84168.1"/>
    <property type="molecule type" value="Genomic_DNA"/>
</dbReference>
<protein>
    <recommendedName>
        <fullName evidence="3">DUF3822 domain-containing protein</fullName>
    </recommendedName>
</protein>
<accession>A0A1M4WSI5</accession>
<reference evidence="2" key="1">
    <citation type="submission" date="2016-11" db="EMBL/GenBank/DDBJ databases">
        <authorList>
            <person name="Varghese N."/>
            <person name="Submissions S."/>
        </authorList>
    </citation>
    <scope>NUCLEOTIDE SEQUENCE [LARGE SCALE GENOMIC DNA]</scope>
    <source>
        <strain evidence="2">DSM 27370</strain>
    </source>
</reference>
<organism evidence="1 2">
    <name type="scientific">Dysgonomonas macrotermitis</name>
    <dbReference type="NCBI Taxonomy" id="1346286"/>
    <lineage>
        <taxon>Bacteria</taxon>
        <taxon>Pseudomonadati</taxon>
        <taxon>Bacteroidota</taxon>
        <taxon>Bacteroidia</taxon>
        <taxon>Bacteroidales</taxon>
        <taxon>Dysgonomonadaceae</taxon>
        <taxon>Dysgonomonas</taxon>
    </lineage>
</organism>
<dbReference type="OrthoDB" id="658622at2"/>
<dbReference type="STRING" id="1346286.SAMN05444362_102304"/>
<dbReference type="Gene3D" id="3.30.420.250">
    <property type="match status" value="1"/>
</dbReference>
<keyword evidence="2" id="KW-1185">Reference proteome</keyword>
<dbReference type="Proteomes" id="UP000184480">
    <property type="component" value="Unassembled WGS sequence"/>
</dbReference>
<dbReference type="AlphaFoldDB" id="A0A1M4WSI5"/>
<proteinExistence type="predicted"/>
<name>A0A1M4WSI5_9BACT</name>
<dbReference type="CDD" id="cd24013">
    <property type="entry name" value="ASKHA_ATPase_BT3980-like"/>
    <property type="match status" value="1"/>
</dbReference>